<dbReference type="PANTHER" id="PTHR21689">
    <property type="entry name" value="LIN-9"/>
    <property type="match status" value="1"/>
</dbReference>
<protein>
    <recommendedName>
        <fullName evidence="5">DIRP domain-containing protein</fullName>
    </recommendedName>
</protein>
<dbReference type="GO" id="GO:0005654">
    <property type="term" value="C:nucleoplasm"/>
    <property type="evidence" value="ECO:0007669"/>
    <property type="project" value="TreeGrafter"/>
</dbReference>
<dbReference type="GO" id="GO:0006357">
    <property type="term" value="P:regulation of transcription by RNA polymerase II"/>
    <property type="evidence" value="ECO:0007669"/>
    <property type="project" value="TreeGrafter"/>
</dbReference>
<keyword evidence="4" id="KW-1133">Transmembrane helix</keyword>
<dbReference type="Pfam" id="PF06584">
    <property type="entry name" value="DIRP"/>
    <property type="match status" value="1"/>
</dbReference>
<dbReference type="GO" id="GO:0051726">
    <property type="term" value="P:regulation of cell cycle"/>
    <property type="evidence" value="ECO:0007669"/>
    <property type="project" value="TreeGrafter"/>
</dbReference>
<keyword evidence="2" id="KW-0539">Nucleus</keyword>
<dbReference type="GO" id="GO:0003677">
    <property type="term" value="F:DNA binding"/>
    <property type="evidence" value="ECO:0007669"/>
    <property type="project" value="TreeGrafter"/>
</dbReference>
<dbReference type="AlphaFoldDB" id="A0A835HYY2"/>
<name>A0A835HYY2_9MAGN</name>
<organism evidence="6 7">
    <name type="scientific">Coptis chinensis</name>
    <dbReference type="NCBI Taxonomy" id="261450"/>
    <lineage>
        <taxon>Eukaryota</taxon>
        <taxon>Viridiplantae</taxon>
        <taxon>Streptophyta</taxon>
        <taxon>Embryophyta</taxon>
        <taxon>Tracheophyta</taxon>
        <taxon>Spermatophyta</taxon>
        <taxon>Magnoliopsida</taxon>
        <taxon>Ranunculales</taxon>
        <taxon>Ranunculaceae</taxon>
        <taxon>Coptidoideae</taxon>
        <taxon>Coptis</taxon>
    </lineage>
</organism>
<keyword evidence="7" id="KW-1185">Reference proteome</keyword>
<evidence type="ECO:0000256" key="3">
    <source>
        <dbReference type="SAM" id="MobiDB-lite"/>
    </source>
</evidence>
<dbReference type="Proteomes" id="UP000631114">
    <property type="component" value="Unassembled WGS sequence"/>
</dbReference>
<accession>A0A835HYY2</accession>
<evidence type="ECO:0000256" key="1">
    <source>
        <dbReference type="ARBA" id="ARBA00004123"/>
    </source>
</evidence>
<dbReference type="InterPro" id="IPR010561">
    <property type="entry name" value="LIN-9/ALY1"/>
</dbReference>
<proteinExistence type="predicted"/>
<comment type="caution">
    <text evidence="6">The sequence shown here is derived from an EMBL/GenBank/DDBJ whole genome shotgun (WGS) entry which is preliminary data.</text>
</comment>
<reference evidence="6 7" key="1">
    <citation type="submission" date="2020-10" db="EMBL/GenBank/DDBJ databases">
        <title>The Coptis chinensis genome and diversification of protoberbering-type alkaloids.</title>
        <authorList>
            <person name="Wang B."/>
            <person name="Shu S."/>
            <person name="Song C."/>
            <person name="Liu Y."/>
        </authorList>
    </citation>
    <scope>NUCLEOTIDE SEQUENCE [LARGE SCALE GENOMIC DNA]</scope>
    <source>
        <strain evidence="6">HL-2020</strain>
        <tissue evidence="6">Leaf</tissue>
    </source>
</reference>
<feature type="compositionally biased region" description="Polar residues" evidence="3">
    <location>
        <begin position="93"/>
        <end position="105"/>
    </location>
</feature>
<feature type="region of interest" description="Disordered" evidence="3">
    <location>
        <begin position="1"/>
        <end position="107"/>
    </location>
</feature>
<evidence type="ECO:0000259" key="5">
    <source>
        <dbReference type="SMART" id="SM01135"/>
    </source>
</evidence>
<dbReference type="GO" id="GO:0017053">
    <property type="term" value="C:transcription repressor complex"/>
    <property type="evidence" value="ECO:0007669"/>
    <property type="project" value="InterPro"/>
</dbReference>
<comment type="subcellular location">
    <subcellularLocation>
        <location evidence="1">Nucleus</location>
    </subcellularLocation>
</comment>
<dbReference type="EMBL" id="JADFTS010000005">
    <property type="protein sequence ID" value="KAF9607399.1"/>
    <property type="molecule type" value="Genomic_DNA"/>
</dbReference>
<keyword evidence="4" id="KW-0472">Membrane</keyword>
<evidence type="ECO:0000313" key="7">
    <source>
        <dbReference type="Proteomes" id="UP000631114"/>
    </source>
</evidence>
<dbReference type="InterPro" id="IPR033471">
    <property type="entry name" value="DIRP"/>
</dbReference>
<dbReference type="SMART" id="SM01135">
    <property type="entry name" value="DIRP"/>
    <property type="match status" value="1"/>
</dbReference>
<evidence type="ECO:0000313" key="6">
    <source>
        <dbReference type="EMBL" id="KAF9607399.1"/>
    </source>
</evidence>
<dbReference type="PANTHER" id="PTHR21689:SF2">
    <property type="entry name" value="PROTEIN LIN-9 HOMOLOG"/>
    <property type="match status" value="1"/>
</dbReference>
<dbReference type="OrthoDB" id="2339771at2759"/>
<keyword evidence="4" id="KW-0812">Transmembrane</keyword>
<sequence length="339" mass="38788">MSGDKRHKSPAGVDNSAHKNIQRKEDSGFDLSAVSEANGRPYLSTMKIKNRKRKSLVAKDPSEEEKKSISKIKRIGQIATVQKQAKSLKPPERSSSNTNSLRLGTSSAVSNVQVSSANQVSLPTRLRSRRKKALMRFELKSPENIGNDRPNNFSQSLHNRALDLKEKLSRCLSSQILHRWCAFEWFYNDIDYPWFAKREFVEYLNHVGLGHIPRLTRVEWGVIRSSLGKPRRFLHEEKEKLEQYRESVRTHYTDLCSSKRDGLPADLAQPPIVGNRVIAWHPKKRELHDGKVLTVYCNKCLVQFDRPELGSELVMVICSLFIIIGCIAFWTWSICSLST</sequence>
<dbReference type="GO" id="GO:0006351">
    <property type="term" value="P:DNA-templated transcription"/>
    <property type="evidence" value="ECO:0007669"/>
    <property type="project" value="InterPro"/>
</dbReference>
<feature type="domain" description="DIRP" evidence="5">
    <location>
        <begin position="186"/>
        <end position="283"/>
    </location>
</feature>
<feature type="transmembrane region" description="Helical" evidence="4">
    <location>
        <begin position="313"/>
        <end position="332"/>
    </location>
</feature>
<evidence type="ECO:0000256" key="4">
    <source>
        <dbReference type="SAM" id="Phobius"/>
    </source>
</evidence>
<gene>
    <name evidence="6" type="ORF">IFM89_034632</name>
</gene>
<evidence type="ECO:0000256" key="2">
    <source>
        <dbReference type="ARBA" id="ARBA00023242"/>
    </source>
</evidence>